<dbReference type="KEGG" id="hbs:IPV69_05940"/>
<dbReference type="EMBL" id="CP063458">
    <property type="protein sequence ID" value="QOV90900.1"/>
    <property type="molecule type" value="Genomic_DNA"/>
</dbReference>
<organism evidence="1 2">
    <name type="scientific">Humisphaera borealis</name>
    <dbReference type="NCBI Taxonomy" id="2807512"/>
    <lineage>
        <taxon>Bacteria</taxon>
        <taxon>Pseudomonadati</taxon>
        <taxon>Planctomycetota</taxon>
        <taxon>Phycisphaerae</taxon>
        <taxon>Tepidisphaerales</taxon>
        <taxon>Tepidisphaeraceae</taxon>
        <taxon>Humisphaera</taxon>
    </lineage>
</organism>
<gene>
    <name evidence="1" type="ORF">IPV69_05940</name>
</gene>
<evidence type="ECO:0000313" key="2">
    <source>
        <dbReference type="Proteomes" id="UP000593765"/>
    </source>
</evidence>
<sequence>MAQHSSILKLLTAEDLAELEAFASAPARTIDACLEWITAKGYVGVSWSAVQRWKQKFDQLRRNDAASELAMSVLDAATRGKTAIDLADASLLTIGRVIFEAASSVEVDDVDAIRKLATANRNLVATKAGVEMVREEMRKLAEESQRRAVAAAEKTANAGGSGAQVVAAIKSAMGF</sequence>
<dbReference type="AlphaFoldDB" id="A0A7M2X2B8"/>
<accession>A0A7M2X2B8</accession>
<dbReference type="Pfam" id="PF11985">
    <property type="entry name" value="Phage_Mu_Gp27"/>
    <property type="match status" value="1"/>
</dbReference>
<proteinExistence type="predicted"/>
<name>A0A7M2X2B8_9BACT</name>
<dbReference type="InterPro" id="IPR021874">
    <property type="entry name" value="Phage_Mu_Gp27"/>
</dbReference>
<evidence type="ECO:0000313" key="1">
    <source>
        <dbReference type="EMBL" id="QOV90900.1"/>
    </source>
</evidence>
<protein>
    <submittedName>
        <fullName evidence="1">DUF3486 family protein</fullName>
    </submittedName>
</protein>
<dbReference type="Proteomes" id="UP000593765">
    <property type="component" value="Chromosome"/>
</dbReference>
<reference evidence="1 2" key="1">
    <citation type="submission" date="2020-10" db="EMBL/GenBank/DDBJ databases">
        <title>Wide distribution of Phycisphaera-like planctomycetes from WD2101 soil group in peatlands and genome analysis of the first cultivated representative.</title>
        <authorList>
            <person name="Dedysh S.N."/>
            <person name="Beletsky A.V."/>
            <person name="Ivanova A."/>
            <person name="Kulichevskaya I.S."/>
            <person name="Suzina N.E."/>
            <person name="Philippov D.A."/>
            <person name="Rakitin A.L."/>
            <person name="Mardanov A.V."/>
            <person name="Ravin N.V."/>
        </authorList>
    </citation>
    <scope>NUCLEOTIDE SEQUENCE [LARGE SCALE GENOMIC DNA]</scope>
    <source>
        <strain evidence="1 2">M1803</strain>
    </source>
</reference>
<dbReference type="RefSeq" id="WP_206294004.1">
    <property type="nucleotide sequence ID" value="NZ_CP063458.1"/>
</dbReference>
<keyword evidence="2" id="KW-1185">Reference proteome</keyword>